<dbReference type="EnsemblProtists" id="Phyra85582">
    <property type="protein sequence ID" value="Phyra85582"/>
    <property type="gene ID" value="Phyra85582"/>
</dbReference>
<protein>
    <recommendedName>
        <fullName evidence="2">Reverse transcriptase Ty1/copia-type domain-containing protein</fullName>
    </recommendedName>
</protein>
<reference evidence="4" key="1">
    <citation type="journal article" date="2006" name="Science">
        <title>Phytophthora genome sequences uncover evolutionary origins and mechanisms of pathogenesis.</title>
        <authorList>
            <person name="Tyler B.M."/>
            <person name="Tripathy S."/>
            <person name="Zhang X."/>
            <person name="Dehal P."/>
            <person name="Jiang R.H."/>
            <person name="Aerts A."/>
            <person name="Arredondo F.D."/>
            <person name="Baxter L."/>
            <person name="Bensasson D."/>
            <person name="Beynon J.L."/>
            <person name="Chapman J."/>
            <person name="Damasceno C.M."/>
            <person name="Dorrance A.E."/>
            <person name="Dou D."/>
            <person name="Dickerman A.W."/>
            <person name="Dubchak I.L."/>
            <person name="Garbelotto M."/>
            <person name="Gijzen M."/>
            <person name="Gordon S.G."/>
            <person name="Govers F."/>
            <person name="Grunwald N.J."/>
            <person name="Huang W."/>
            <person name="Ivors K.L."/>
            <person name="Jones R.W."/>
            <person name="Kamoun S."/>
            <person name="Krampis K."/>
            <person name="Lamour K.H."/>
            <person name="Lee M.K."/>
            <person name="McDonald W.H."/>
            <person name="Medina M."/>
            <person name="Meijer H.J."/>
            <person name="Nordberg E.K."/>
            <person name="Maclean D.J."/>
            <person name="Ospina-Giraldo M.D."/>
            <person name="Morris P.F."/>
            <person name="Phuntumart V."/>
            <person name="Putnam N.H."/>
            <person name="Rash S."/>
            <person name="Rose J.K."/>
            <person name="Sakihama Y."/>
            <person name="Salamov A.A."/>
            <person name="Savidor A."/>
            <person name="Scheuring C.F."/>
            <person name="Smith B.M."/>
            <person name="Sobral B.W."/>
            <person name="Terry A."/>
            <person name="Torto-Alalibo T.A."/>
            <person name="Win J."/>
            <person name="Xu Z."/>
            <person name="Zhang H."/>
            <person name="Grigoriev I.V."/>
            <person name="Rokhsar D.S."/>
            <person name="Boore J.L."/>
        </authorList>
    </citation>
    <scope>NUCLEOTIDE SEQUENCE [LARGE SCALE GENOMIC DNA]</scope>
    <source>
        <strain evidence="4">Pr102</strain>
    </source>
</reference>
<dbReference type="EMBL" id="DS566239">
    <property type="status" value="NOT_ANNOTATED_CDS"/>
    <property type="molecule type" value="Genomic_DNA"/>
</dbReference>
<dbReference type="eggNOG" id="KOG0017">
    <property type="taxonomic scope" value="Eukaryota"/>
</dbReference>
<accession>H3H4S2</accession>
<dbReference type="CDD" id="cd09272">
    <property type="entry name" value="RNase_HI_RT_Ty1"/>
    <property type="match status" value="1"/>
</dbReference>
<feature type="region of interest" description="Disordered" evidence="1">
    <location>
        <begin position="330"/>
        <end position="349"/>
    </location>
</feature>
<reference evidence="3" key="2">
    <citation type="submission" date="2015-06" db="UniProtKB">
        <authorList>
            <consortium name="EnsemblProtists"/>
        </authorList>
    </citation>
    <scope>IDENTIFICATION</scope>
    <source>
        <strain evidence="3">Pr102</strain>
    </source>
</reference>
<dbReference type="AlphaFoldDB" id="H3H4S2"/>
<evidence type="ECO:0000256" key="1">
    <source>
        <dbReference type="SAM" id="MobiDB-lite"/>
    </source>
</evidence>
<dbReference type="STRING" id="164328.H3H4S2"/>
<dbReference type="InParanoid" id="H3H4S2"/>
<keyword evidence="4" id="KW-1185">Reference proteome</keyword>
<name>H3H4S2_PHYRM</name>
<dbReference type="Pfam" id="PF07727">
    <property type="entry name" value="RVT_2"/>
    <property type="match status" value="1"/>
</dbReference>
<feature type="domain" description="Reverse transcriptase Ty1/copia-type" evidence="2">
    <location>
        <begin position="3"/>
        <end position="195"/>
    </location>
</feature>
<organism evidence="3 4">
    <name type="scientific">Phytophthora ramorum</name>
    <name type="common">Sudden oak death agent</name>
    <dbReference type="NCBI Taxonomy" id="164328"/>
    <lineage>
        <taxon>Eukaryota</taxon>
        <taxon>Sar</taxon>
        <taxon>Stramenopiles</taxon>
        <taxon>Oomycota</taxon>
        <taxon>Peronosporomycetes</taxon>
        <taxon>Peronosporales</taxon>
        <taxon>Peronosporaceae</taxon>
        <taxon>Phytophthora</taxon>
    </lineage>
</organism>
<evidence type="ECO:0000313" key="4">
    <source>
        <dbReference type="Proteomes" id="UP000005238"/>
    </source>
</evidence>
<proteinExistence type="predicted"/>
<feature type="compositionally biased region" description="Basic and acidic residues" evidence="1">
    <location>
        <begin position="338"/>
        <end position="349"/>
    </location>
</feature>
<evidence type="ECO:0000259" key="2">
    <source>
        <dbReference type="Pfam" id="PF07727"/>
    </source>
</evidence>
<dbReference type="InterPro" id="IPR013103">
    <property type="entry name" value="RVT_2"/>
</dbReference>
<evidence type="ECO:0000313" key="3">
    <source>
        <dbReference type="EnsemblProtists" id="Phyra85582"/>
    </source>
</evidence>
<dbReference type="HOGENOM" id="CLU_795629_0_0_1"/>
<sequence>MSARLVANGFKQKFGVNFFETYSPVVNINTIRVVLPVVVAKQLDVDTAFLNSGLKEKVFMEVTYGITNAQNMILKLAAGAWHQTVHAVFMKIGFRSCGADQCVYVKDTKDNYVCVCLYVDDMIIAAKTKKEIYEVKVAFKSAFKMKELGEVKFILGMDIDHDRIVGKLMINQTRYIDDVMNRLYQQDAKAVVNPSESGMKLMKVQPPTTNTEREDMRTKSYRNDGKVMLEAYTDADWGSNLDDRRISARNAGYNARTKHADIRHHFIRENVARDIITMDYVGTVDQLTDMLTKALGTKRLQFVLAASGVRTKPRPASAASGSADVCALNESGDVMPAHNDDKMRTGRTQ</sequence>
<dbReference type="Proteomes" id="UP000005238">
    <property type="component" value="Unassembled WGS sequence"/>
</dbReference>